<dbReference type="InterPro" id="IPR013106">
    <property type="entry name" value="Ig_V-set"/>
</dbReference>
<keyword evidence="5" id="KW-0812">Transmembrane</keyword>
<evidence type="ECO:0000256" key="5">
    <source>
        <dbReference type="SAM" id="Phobius"/>
    </source>
</evidence>
<dbReference type="Pfam" id="PF07686">
    <property type="entry name" value="V-set"/>
    <property type="match status" value="1"/>
</dbReference>
<dbReference type="InterPro" id="IPR050504">
    <property type="entry name" value="IgSF_BTN/MOG"/>
</dbReference>
<dbReference type="AlphaFoldDB" id="A0A087Y1E5"/>
<accession>A0A087Y1E5</accession>
<dbReference type="EMBL" id="AYCK01026493">
    <property type="status" value="NOT_ANNOTATED_CDS"/>
    <property type="molecule type" value="Genomic_DNA"/>
</dbReference>
<dbReference type="GO" id="GO:0005102">
    <property type="term" value="F:signaling receptor binding"/>
    <property type="evidence" value="ECO:0007669"/>
    <property type="project" value="TreeGrafter"/>
</dbReference>
<name>A0A087Y1E5_POEFO</name>
<reference evidence="9" key="1">
    <citation type="submission" date="2013-10" db="EMBL/GenBank/DDBJ databases">
        <authorList>
            <person name="Schartl M."/>
            <person name="Warren W."/>
        </authorList>
    </citation>
    <scope>NUCLEOTIDE SEQUENCE [LARGE SCALE GENOMIC DNA]</scope>
    <source>
        <strain evidence="9">female</strain>
    </source>
</reference>
<comment type="subcellular location">
    <subcellularLocation>
        <location evidence="1">Membrane</location>
    </subcellularLocation>
</comment>
<dbReference type="PANTHER" id="PTHR24100">
    <property type="entry name" value="BUTYROPHILIN"/>
    <property type="match status" value="1"/>
</dbReference>
<dbReference type="GO" id="GO:0050852">
    <property type="term" value="P:T cell receptor signaling pathway"/>
    <property type="evidence" value="ECO:0007669"/>
    <property type="project" value="TreeGrafter"/>
</dbReference>
<dbReference type="InterPro" id="IPR053896">
    <property type="entry name" value="BTN3A2-like_Ig-C"/>
</dbReference>
<feature type="compositionally biased region" description="Basic and acidic residues" evidence="4">
    <location>
        <begin position="287"/>
        <end position="297"/>
    </location>
</feature>
<dbReference type="InterPro" id="IPR013783">
    <property type="entry name" value="Ig-like_fold"/>
</dbReference>
<dbReference type="GeneTree" id="ENSGT00990000204870"/>
<protein>
    <submittedName>
        <fullName evidence="8">Butyrophilin-like protein 10</fullName>
    </submittedName>
</protein>
<dbReference type="EMBL" id="AYCK01026496">
    <property type="status" value="NOT_ANNOTATED_CDS"/>
    <property type="molecule type" value="Genomic_DNA"/>
</dbReference>
<reference evidence="8" key="3">
    <citation type="submission" date="2025-09" db="UniProtKB">
        <authorList>
            <consortium name="Ensembl"/>
        </authorList>
    </citation>
    <scope>IDENTIFICATION</scope>
</reference>
<feature type="compositionally biased region" description="Polar residues" evidence="4">
    <location>
        <begin position="299"/>
        <end position="309"/>
    </location>
</feature>
<dbReference type="EMBL" id="AYCK01026495">
    <property type="status" value="NOT_ANNOTATED_CDS"/>
    <property type="molecule type" value="Genomic_DNA"/>
</dbReference>
<sequence>MEFLLRVSLCLLTFTGKTFGDEIQLFATEDSDIILPCSPIGKDDLTHQTFDWKRNDTQEVFLYDNGDQYKKKSGQHENFKNRVEFFQDQLQFGNASIRIKKTKLTDGGIYSCEFPKLQPPGQKFYMELVVDCILKDRTKDPERKDGTCPKPTIKILQKENSGVKVQCVARGAYPEPKMELQNSDNVTIDSESTTISRNGNYSDIILQAVVTKEDSYHCIVEQEKICHQIYSEETLVLMPSEHTTKENPTGEMDVKGLAVGVCGLVVGVLGIIAAAFFYNKYRHNKKSFDEKDSKADGRPSSSSASNTVDKTGRSEHVPFNPCA</sequence>
<evidence type="ECO:0000259" key="7">
    <source>
        <dbReference type="PROSITE" id="PS50835"/>
    </source>
</evidence>
<evidence type="ECO:0000256" key="4">
    <source>
        <dbReference type="SAM" id="MobiDB-lite"/>
    </source>
</evidence>
<dbReference type="EMBL" id="AYCK01026494">
    <property type="status" value="NOT_ANNOTATED_CDS"/>
    <property type="molecule type" value="Genomic_DNA"/>
</dbReference>
<organism evidence="8 9">
    <name type="scientific">Poecilia formosa</name>
    <name type="common">Amazon molly</name>
    <name type="synonym">Limia formosa</name>
    <dbReference type="NCBI Taxonomy" id="48698"/>
    <lineage>
        <taxon>Eukaryota</taxon>
        <taxon>Metazoa</taxon>
        <taxon>Chordata</taxon>
        <taxon>Craniata</taxon>
        <taxon>Vertebrata</taxon>
        <taxon>Euteleostomi</taxon>
        <taxon>Actinopterygii</taxon>
        <taxon>Neopterygii</taxon>
        <taxon>Teleostei</taxon>
        <taxon>Neoteleostei</taxon>
        <taxon>Acanthomorphata</taxon>
        <taxon>Ovalentaria</taxon>
        <taxon>Atherinomorphae</taxon>
        <taxon>Cyprinodontiformes</taxon>
        <taxon>Poeciliidae</taxon>
        <taxon>Poeciliinae</taxon>
        <taxon>Poecilia</taxon>
    </lineage>
</organism>
<feature type="transmembrane region" description="Helical" evidence="5">
    <location>
        <begin position="257"/>
        <end position="278"/>
    </location>
</feature>
<dbReference type="SUPFAM" id="SSF48726">
    <property type="entry name" value="Immunoglobulin"/>
    <property type="match status" value="2"/>
</dbReference>
<dbReference type="RefSeq" id="XP_007544185.1">
    <property type="nucleotide sequence ID" value="XM_007544123.2"/>
</dbReference>
<keyword evidence="9" id="KW-1185">Reference proteome</keyword>
<evidence type="ECO:0000256" key="3">
    <source>
        <dbReference type="ARBA" id="ARBA00023319"/>
    </source>
</evidence>
<dbReference type="OrthoDB" id="8447268at2759"/>
<keyword evidence="5" id="KW-1133">Transmembrane helix</keyword>
<feature type="signal peptide" evidence="6">
    <location>
        <begin position="1"/>
        <end position="20"/>
    </location>
</feature>
<dbReference type="Pfam" id="PF22705">
    <property type="entry name" value="C2-set_3"/>
    <property type="match status" value="1"/>
</dbReference>
<reference evidence="8" key="2">
    <citation type="submission" date="2025-08" db="UniProtKB">
        <authorList>
            <consortium name="Ensembl"/>
        </authorList>
    </citation>
    <scope>IDENTIFICATION</scope>
</reference>
<dbReference type="Gene3D" id="2.60.40.10">
    <property type="entry name" value="Immunoglobulins"/>
    <property type="match status" value="2"/>
</dbReference>
<dbReference type="Proteomes" id="UP000028760">
    <property type="component" value="Unassembled WGS sequence"/>
</dbReference>
<dbReference type="PANTHER" id="PTHR24100:SF151">
    <property type="entry name" value="ICOS LIGAND"/>
    <property type="match status" value="1"/>
</dbReference>
<evidence type="ECO:0000256" key="2">
    <source>
        <dbReference type="ARBA" id="ARBA00023136"/>
    </source>
</evidence>
<dbReference type="KEGG" id="pfor:103132337"/>
<evidence type="ECO:0000313" key="9">
    <source>
        <dbReference type="Proteomes" id="UP000028760"/>
    </source>
</evidence>
<proteinExistence type="predicted"/>
<keyword evidence="2 5" id="KW-0472">Membrane</keyword>
<feature type="chain" id="PRO_5001833841" evidence="6">
    <location>
        <begin position="21"/>
        <end position="323"/>
    </location>
</feature>
<keyword evidence="3" id="KW-0393">Immunoglobulin domain</keyword>
<dbReference type="STRING" id="48698.ENSPFOP00000011848"/>
<evidence type="ECO:0000256" key="1">
    <source>
        <dbReference type="ARBA" id="ARBA00004370"/>
    </source>
</evidence>
<keyword evidence="6" id="KW-0732">Signal</keyword>
<dbReference type="GO" id="GO:0001817">
    <property type="term" value="P:regulation of cytokine production"/>
    <property type="evidence" value="ECO:0007669"/>
    <property type="project" value="TreeGrafter"/>
</dbReference>
<evidence type="ECO:0000256" key="6">
    <source>
        <dbReference type="SAM" id="SignalP"/>
    </source>
</evidence>
<dbReference type="PROSITE" id="PS50835">
    <property type="entry name" value="IG_LIKE"/>
    <property type="match status" value="1"/>
</dbReference>
<dbReference type="InterPro" id="IPR007110">
    <property type="entry name" value="Ig-like_dom"/>
</dbReference>
<dbReference type="GO" id="GO:0009897">
    <property type="term" value="C:external side of plasma membrane"/>
    <property type="evidence" value="ECO:0007669"/>
    <property type="project" value="TreeGrafter"/>
</dbReference>
<dbReference type="GeneID" id="103132337"/>
<feature type="region of interest" description="Disordered" evidence="4">
    <location>
        <begin position="287"/>
        <end position="323"/>
    </location>
</feature>
<dbReference type="InterPro" id="IPR036179">
    <property type="entry name" value="Ig-like_dom_sf"/>
</dbReference>
<feature type="domain" description="Ig-like" evidence="7">
    <location>
        <begin position="27"/>
        <end position="112"/>
    </location>
</feature>
<evidence type="ECO:0000313" key="8">
    <source>
        <dbReference type="Ensembl" id="ENSPFOP00000011848.2"/>
    </source>
</evidence>
<dbReference type="OMA" id="IWIVNIT"/>
<dbReference type="Ensembl" id="ENSPFOT00000011865.2">
    <property type="protein sequence ID" value="ENSPFOP00000011848.2"/>
    <property type="gene ID" value="ENSPFOG00000011873.2"/>
</dbReference>